<dbReference type="PANTHER" id="PTHR19229">
    <property type="entry name" value="ATP-BINDING CASSETTE TRANSPORTER SUBFAMILY A ABCA"/>
    <property type="match status" value="1"/>
</dbReference>
<gene>
    <name evidence="1" type="ORF">KIPB_008366</name>
</gene>
<proteinExistence type="predicted"/>
<sequence>MAIILTTHTLEDVESLCDNITIMHKGRLALMGSYSQLLGTIAPASVGRFLLKDGRNARLFADDLVAMLGEGVTDIKLGHEGYCSASFPVTAQPLTKVFDTLLSNKETLGIQSFTLGSLSLQDLFCIATTDLDIQYNQDHSFEPAAIDV</sequence>
<accession>A0A9K3D1K9</accession>
<comment type="caution">
    <text evidence="1">The sequence shown here is derived from an EMBL/GenBank/DDBJ whole genome shotgun (WGS) entry which is preliminary data.</text>
</comment>
<dbReference type="Gene3D" id="3.40.50.300">
    <property type="entry name" value="P-loop containing nucleotide triphosphate hydrolases"/>
    <property type="match status" value="1"/>
</dbReference>
<dbReference type="AlphaFoldDB" id="A0A9K3D1K9"/>
<dbReference type="OrthoDB" id="8061355at2759"/>
<feature type="non-terminal residue" evidence="1">
    <location>
        <position position="1"/>
    </location>
</feature>
<dbReference type="GO" id="GO:0016020">
    <property type="term" value="C:membrane"/>
    <property type="evidence" value="ECO:0007669"/>
    <property type="project" value="InterPro"/>
</dbReference>
<name>A0A9K3D1K9_9EUKA</name>
<evidence type="ECO:0000313" key="2">
    <source>
        <dbReference type="Proteomes" id="UP000265618"/>
    </source>
</evidence>
<dbReference type="Proteomes" id="UP000265618">
    <property type="component" value="Unassembled WGS sequence"/>
</dbReference>
<protein>
    <submittedName>
        <fullName evidence="1">Uncharacterized protein</fullName>
    </submittedName>
</protein>
<dbReference type="SUPFAM" id="SSF52540">
    <property type="entry name" value="P-loop containing nucleoside triphosphate hydrolases"/>
    <property type="match status" value="1"/>
</dbReference>
<evidence type="ECO:0000313" key="1">
    <source>
        <dbReference type="EMBL" id="GIQ86497.1"/>
    </source>
</evidence>
<organism evidence="1 2">
    <name type="scientific">Kipferlia bialata</name>
    <dbReference type="NCBI Taxonomy" id="797122"/>
    <lineage>
        <taxon>Eukaryota</taxon>
        <taxon>Metamonada</taxon>
        <taxon>Carpediemonas-like organisms</taxon>
        <taxon>Kipferlia</taxon>
    </lineage>
</organism>
<dbReference type="GO" id="GO:0140359">
    <property type="term" value="F:ABC-type transporter activity"/>
    <property type="evidence" value="ECO:0007669"/>
    <property type="project" value="InterPro"/>
</dbReference>
<keyword evidence="2" id="KW-1185">Reference proteome</keyword>
<dbReference type="InterPro" id="IPR027417">
    <property type="entry name" value="P-loop_NTPase"/>
</dbReference>
<dbReference type="EMBL" id="BDIP01002571">
    <property type="protein sequence ID" value="GIQ86497.1"/>
    <property type="molecule type" value="Genomic_DNA"/>
</dbReference>
<dbReference type="InterPro" id="IPR026082">
    <property type="entry name" value="ABCA"/>
</dbReference>
<reference evidence="1 2" key="1">
    <citation type="journal article" date="2018" name="PLoS ONE">
        <title>The draft genome of Kipferlia bialata reveals reductive genome evolution in fornicate parasites.</title>
        <authorList>
            <person name="Tanifuji G."/>
            <person name="Takabayashi S."/>
            <person name="Kume K."/>
            <person name="Takagi M."/>
            <person name="Nakayama T."/>
            <person name="Kamikawa R."/>
            <person name="Inagaki Y."/>
            <person name="Hashimoto T."/>
        </authorList>
    </citation>
    <scope>NUCLEOTIDE SEQUENCE [LARGE SCALE GENOMIC DNA]</scope>
    <source>
        <strain evidence="1">NY0173</strain>
    </source>
</reference>